<reference evidence="1 2" key="1">
    <citation type="submission" date="2021-08" db="EMBL/GenBank/DDBJ databases">
        <authorList>
            <person name="Tuo L."/>
        </authorList>
    </citation>
    <scope>NUCLEOTIDE SEQUENCE [LARGE SCALE GENOMIC DNA]</scope>
    <source>
        <strain evidence="1 2">JCM 31229</strain>
    </source>
</reference>
<gene>
    <name evidence="1" type="ORF">K7G82_20450</name>
</gene>
<evidence type="ECO:0000313" key="2">
    <source>
        <dbReference type="Proteomes" id="UP000706039"/>
    </source>
</evidence>
<dbReference type="Gene3D" id="1.20.120.520">
    <property type="entry name" value="nmb1532 protein domain like"/>
    <property type="match status" value="1"/>
</dbReference>
<protein>
    <recommendedName>
        <fullName evidence="3">Hemerythrin-like domain-containing protein</fullName>
    </recommendedName>
</protein>
<dbReference type="EMBL" id="JAINVV010000009">
    <property type="protein sequence ID" value="MBY8824686.1"/>
    <property type="molecule type" value="Genomic_DNA"/>
</dbReference>
<dbReference type="Proteomes" id="UP000706039">
    <property type="component" value="Unassembled WGS sequence"/>
</dbReference>
<organism evidence="1 2">
    <name type="scientific">Sphingomonas colocasiae</name>
    <dbReference type="NCBI Taxonomy" id="1848973"/>
    <lineage>
        <taxon>Bacteria</taxon>
        <taxon>Pseudomonadati</taxon>
        <taxon>Pseudomonadota</taxon>
        <taxon>Alphaproteobacteria</taxon>
        <taxon>Sphingomonadales</taxon>
        <taxon>Sphingomonadaceae</taxon>
        <taxon>Sphingomonas</taxon>
    </lineage>
</organism>
<evidence type="ECO:0008006" key="3">
    <source>
        <dbReference type="Google" id="ProtNLM"/>
    </source>
</evidence>
<proteinExistence type="predicted"/>
<name>A0ABS7PU64_9SPHN</name>
<comment type="caution">
    <text evidence="1">The sequence shown here is derived from an EMBL/GenBank/DDBJ whole genome shotgun (WGS) entry which is preliminary data.</text>
</comment>
<accession>A0ABS7PU64</accession>
<keyword evidence="2" id="KW-1185">Reference proteome</keyword>
<evidence type="ECO:0000313" key="1">
    <source>
        <dbReference type="EMBL" id="MBY8824686.1"/>
    </source>
</evidence>
<sequence length="233" mass="25425">MLTTTSSDLPATAGRWDIYGPVHKGLRRGHCALLQRLATTDFTRDTTALIADLRMHLMLGETHLADEERFIHTALERHSPGAACDLERDHAHHRARFTEIEAAIDALEAAADPRLADERGRTLHLLFSRFVAEDLVHMAEEEESVWPRLCALFSDVELAEIEAEIVGSLPPEIAMGFMQLMVPATNAAERAALLGGMKANAPAEAYAAVYELAARPSLTPDQLADLEALGLAA</sequence>
<dbReference type="RefSeq" id="WP_222991766.1">
    <property type="nucleotide sequence ID" value="NZ_JAINVV010000009.1"/>
</dbReference>